<dbReference type="Pfam" id="PF17836">
    <property type="entry name" value="PglD_N"/>
    <property type="match status" value="1"/>
</dbReference>
<proteinExistence type="inferred from homology"/>
<feature type="site" description="Increases basicity of active site His" evidence="2">
    <location>
        <position position="171"/>
    </location>
</feature>
<evidence type="ECO:0000313" key="6">
    <source>
        <dbReference type="Proteomes" id="UP000536179"/>
    </source>
</evidence>
<dbReference type="SUPFAM" id="SSF51161">
    <property type="entry name" value="Trimeric LpxA-like enzymes"/>
    <property type="match status" value="1"/>
</dbReference>
<evidence type="ECO:0000259" key="4">
    <source>
        <dbReference type="Pfam" id="PF17836"/>
    </source>
</evidence>
<dbReference type="NCBIfam" id="TIGR03570">
    <property type="entry name" value="NeuD_NnaD"/>
    <property type="match status" value="1"/>
</dbReference>
<keyword evidence="5" id="KW-0012">Acyltransferase</keyword>
<comment type="caution">
    <text evidence="5">The sequence shown here is derived from an EMBL/GenBank/DDBJ whole genome shotgun (WGS) entry which is preliminary data.</text>
</comment>
<dbReference type="Gene3D" id="2.160.10.10">
    <property type="entry name" value="Hexapeptide repeat proteins"/>
    <property type="match status" value="1"/>
</dbReference>
<gene>
    <name evidence="5" type="ORF">FHS27_003646</name>
</gene>
<keyword evidence="6" id="KW-1185">Reference proteome</keyword>
<dbReference type="RefSeq" id="WP_184306102.1">
    <property type="nucleotide sequence ID" value="NZ_JACHXU010000012.1"/>
</dbReference>
<dbReference type="PANTHER" id="PTHR43300:SF7">
    <property type="entry name" value="UDP-N-ACETYLBACILLOSAMINE N-ACETYLTRANSFERASE"/>
    <property type="match status" value="1"/>
</dbReference>
<feature type="binding site" evidence="3">
    <location>
        <position position="179"/>
    </location>
    <ligand>
        <name>acetyl-CoA</name>
        <dbReference type="ChEBI" id="CHEBI:57288"/>
    </ligand>
</feature>
<dbReference type="InterPro" id="IPR041561">
    <property type="entry name" value="PglD_N"/>
</dbReference>
<keyword evidence="5" id="KW-0808">Transferase</keyword>
<name>A0A7W5H6V0_9BACT</name>
<evidence type="ECO:0000256" key="3">
    <source>
        <dbReference type="PIRSR" id="PIRSR620019-2"/>
    </source>
</evidence>
<dbReference type="PANTHER" id="PTHR43300">
    <property type="entry name" value="ACETYLTRANSFERASE"/>
    <property type="match status" value="1"/>
</dbReference>
<evidence type="ECO:0000313" key="5">
    <source>
        <dbReference type="EMBL" id="MBB3207819.1"/>
    </source>
</evidence>
<dbReference type="GO" id="GO:0016746">
    <property type="term" value="F:acyltransferase activity"/>
    <property type="evidence" value="ECO:0007669"/>
    <property type="project" value="UniProtKB-KW"/>
</dbReference>
<dbReference type="CDD" id="cd03360">
    <property type="entry name" value="LbH_AT_putative"/>
    <property type="match status" value="1"/>
</dbReference>
<accession>A0A7W5H6V0</accession>
<organism evidence="5 6">
    <name type="scientific">Aporhodopirellula rubra</name>
    <dbReference type="NCBI Taxonomy" id="980271"/>
    <lineage>
        <taxon>Bacteria</taxon>
        <taxon>Pseudomonadati</taxon>
        <taxon>Planctomycetota</taxon>
        <taxon>Planctomycetia</taxon>
        <taxon>Pirellulales</taxon>
        <taxon>Pirellulaceae</taxon>
        <taxon>Aporhodopirellula</taxon>
    </lineage>
</organism>
<dbReference type="InterPro" id="IPR050179">
    <property type="entry name" value="Trans_hexapeptide_repeat"/>
</dbReference>
<dbReference type="InterPro" id="IPR001451">
    <property type="entry name" value="Hexapep"/>
</dbReference>
<dbReference type="InterPro" id="IPR011004">
    <property type="entry name" value="Trimer_LpxA-like_sf"/>
</dbReference>
<evidence type="ECO:0000256" key="2">
    <source>
        <dbReference type="PIRSR" id="PIRSR620019-1"/>
    </source>
</evidence>
<comment type="similarity">
    <text evidence="1">Belongs to the transferase hexapeptide repeat family.</text>
</comment>
<feature type="active site" description="Proton acceptor" evidence="2">
    <location>
        <position position="170"/>
    </location>
</feature>
<protein>
    <submittedName>
        <fullName evidence="5">UDP-perosamine 4-acetyltransferase</fullName>
        <ecNumber evidence="5">2.3.1.-</ecNumber>
    </submittedName>
</protein>
<dbReference type="AlphaFoldDB" id="A0A7W5H6V0"/>
<dbReference type="InterPro" id="IPR020019">
    <property type="entry name" value="AcTrfase_PglD-like"/>
</dbReference>
<dbReference type="EMBL" id="JACHXU010000012">
    <property type="protein sequence ID" value="MBB3207819.1"/>
    <property type="molecule type" value="Genomic_DNA"/>
</dbReference>
<reference evidence="5 6" key="1">
    <citation type="submission" date="2020-08" db="EMBL/GenBank/DDBJ databases">
        <title>Genomic Encyclopedia of Type Strains, Phase III (KMG-III): the genomes of soil and plant-associated and newly described type strains.</title>
        <authorList>
            <person name="Whitman W."/>
        </authorList>
    </citation>
    <scope>NUCLEOTIDE SEQUENCE [LARGE SCALE GENOMIC DNA]</scope>
    <source>
        <strain evidence="5 6">CECT 8075</strain>
    </source>
</reference>
<dbReference type="Proteomes" id="UP000536179">
    <property type="component" value="Unassembled WGS sequence"/>
</dbReference>
<feature type="domain" description="PglD N-terminal" evidence="4">
    <location>
        <begin position="22"/>
        <end position="69"/>
    </location>
</feature>
<dbReference type="Gene3D" id="3.40.50.20">
    <property type="match status" value="1"/>
</dbReference>
<dbReference type="Pfam" id="PF00132">
    <property type="entry name" value="Hexapep"/>
    <property type="match status" value="2"/>
</dbReference>
<evidence type="ECO:0000256" key="1">
    <source>
        <dbReference type="ARBA" id="ARBA00007274"/>
    </source>
</evidence>
<sequence length="246" mass="25752">MMYQSSPQPQHAETARGSLTGFGAGGHARVVIALANRCGFQMRCLLDRQTAPQTQSTLDGVPIVYEDETSYYANLERELHHDHHGATLTHRQPEAAICVGTANSTAVRTSLYKRLSMLGFVFPTLIDPTTIREHAVTIGNGVHVLGGSILAAGAALGDNVLINHRVTVEHDCIIGDHVHLASGCVLCGGVQVGSGSLIGAGSVILPGIRIGKDCVVGAGSTVTRDIADGRTVVGNPARQLLHSQAA</sequence>
<dbReference type="EC" id="2.3.1.-" evidence="5"/>